<keyword evidence="3 7" id="KW-0963">Cytoplasm</keyword>
<dbReference type="InterPro" id="IPR036565">
    <property type="entry name" value="Mur-like_cat_sf"/>
</dbReference>
<dbReference type="InterPro" id="IPR036615">
    <property type="entry name" value="Mur_ligase_C_dom_sf"/>
</dbReference>
<comment type="subcellular location">
    <subcellularLocation>
        <location evidence="1 7 8">Cytoplasm</location>
    </subcellularLocation>
</comment>
<dbReference type="GO" id="GO:0051301">
    <property type="term" value="P:cell division"/>
    <property type="evidence" value="ECO:0007669"/>
    <property type="project" value="UniProtKB-KW"/>
</dbReference>
<comment type="catalytic activity">
    <reaction evidence="7 8">
        <text>UDP-N-acetyl-alpha-D-muramoyl-L-alanine + D-glutamate + ATP = UDP-N-acetyl-alpha-D-muramoyl-L-alanyl-D-glutamate + ADP + phosphate + H(+)</text>
        <dbReference type="Rhea" id="RHEA:16429"/>
        <dbReference type="ChEBI" id="CHEBI:15378"/>
        <dbReference type="ChEBI" id="CHEBI:29986"/>
        <dbReference type="ChEBI" id="CHEBI:30616"/>
        <dbReference type="ChEBI" id="CHEBI:43474"/>
        <dbReference type="ChEBI" id="CHEBI:83898"/>
        <dbReference type="ChEBI" id="CHEBI:83900"/>
        <dbReference type="ChEBI" id="CHEBI:456216"/>
        <dbReference type="EC" id="6.3.2.9"/>
    </reaction>
</comment>
<evidence type="ECO:0000259" key="10">
    <source>
        <dbReference type="Pfam" id="PF08245"/>
    </source>
</evidence>
<evidence type="ECO:0000256" key="8">
    <source>
        <dbReference type="RuleBase" id="RU003664"/>
    </source>
</evidence>
<comment type="function">
    <text evidence="7 8">Cell wall formation. Catalyzes the addition of glutamate to the nucleotide precursor UDP-N-acetylmuramoyl-L-alanine (UMA).</text>
</comment>
<name>A0A370CH24_9COXI</name>
<gene>
    <name evidence="7" type="primary">murD</name>
    <name evidence="11" type="ORF">CFE62_004780</name>
</gene>
<dbReference type="PANTHER" id="PTHR43692:SF1">
    <property type="entry name" value="UDP-N-ACETYLMURAMOYLALANINE--D-GLUTAMATE LIGASE"/>
    <property type="match status" value="1"/>
</dbReference>
<dbReference type="GO" id="GO:0008764">
    <property type="term" value="F:UDP-N-acetylmuramoylalanine-D-glutamate ligase activity"/>
    <property type="evidence" value="ECO:0007669"/>
    <property type="project" value="UniProtKB-UniRule"/>
</dbReference>
<dbReference type="NCBIfam" id="TIGR01087">
    <property type="entry name" value="murD"/>
    <property type="match status" value="1"/>
</dbReference>
<dbReference type="Proteomes" id="UP000226429">
    <property type="component" value="Unassembled WGS sequence"/>
</dbReference>
<evidence type="ECO:0000256" key="7">
    <source>
        <dbReference type="HAMAP-Rule" id="MF_00639"/>
    </source>
</evidence>
<dbReference type="AlphaFoldDB" id="A0A370CH24"/>
<dbReference type="Gene3D" id="3.90.190.20">
    <property type="entry name" value="Mur ligase, C-terminal domain"/>
    <property type="match status" value="1"/>
</dbReference>
<evidence type="ECO:0000256" key="2">
    <source>
        <dbReference type="ARBA" id="ARBA00004752"/>
    </source>
</evidence>
<keyword evidence="7 8" id="KW-0573">Peptidoglycan synthesis</keyword>
<dbReference type="GO" id="GO:0009252">
    <property type="term" value="P:peptidoglycan biosynthetic process"/>
    <property type="evidence" value="ECO:0007669"/>
    <property type="project" value="UniProtKB-UniRule"/>
</dbReference>
<comment type="caution">
    <text evidence="11">The sequence shown here is derived from an EMBL/GenBank/DDBJ whole genome shotgun (WGS) entry which is preliminary data.</text>
</comment>
<feature type="binding site" evidence="7">
    <location>
        <begin position="118"/>
        <end position="124"/>
    </location>
    <ligand>
        <name>ATP</name>
        <dbReference type="ChEBI" id="CHEBI:30616"/>
    </ligand>
</feature>
<dbReference type="EMBL" id="NMOS02000012">
    <property type="protein sequence ID" value="RDH40251.1"/>
    <property type="molecule type" value="Genomic_DNA"/>
</dbReference>
<reference evidence="11 12" key="2">
    <citation type="journal article" date="2018" name="J. Invertebr. Pathol.">
        <title>'Candidatus Aquirickettsiella gammari' (Gammaproteobacteria: Legionellales: Coxiellaceae): A bacterial pathogen of the freshwater crustacean Gammarus fossarum (Malacostraca: Amphipoda).</title>
        <authorList>
            <person name="Bojko J."/>
            <person name="Dunn A.M."/>
            <person name="Stebbing P.D."/>
            <person name="van Aerle R."/>
            <person name="Bacela-Spychalska K."/>
            <person name="Bean T.P."/>
            <person name="Urrutia A."/>
            <person name="Stentiford G.D."/>
        </authorList>
    </citation>
    <scope>NUCLEOTIDE SEQUENCE [LARGE SCALE GENOMIC DNA]</scope>
    <source>
        <strain evidence="11">RA15029</strain>
    </source>
</reference>
<dbReference type="SUPFAM" id="SSF53623">
    <property type="entry name" value="MurD-like peptide ligases, catalytic domain"/>
    <property type="match status" value="1"/>
</dbReference>
<reference evidence="11 12" key="1">
    <citation type="journal article" date="2017" name="Int. J. Syst. Evol. Microbiol.">
        <title>Aquarickettsiella crustaci n. gen. n. sp. (Gammaproteobacteria: Legionellales: Coxiellaceae); a bacterial pathogen of the freshwater crustacean: Gammarus fossarum (Malacostraca: Amphipoda).</title>
        <authorList>
            <person name="Bojko J."/>
            <person name="Dunn A.M."/>
            <person name="Stebbing P.D."/>
            <person name="Van Aerle R."/>
            <person name="Bacela-Spychalska K."/>
            <person name="Bean T.P."/>
            <person name="Stentiford G.D."/>
        </authorList>
    </citation>
    <scope>NUCLEOTIDE SEQUENCE [LARGE SCALE GENOMIC DNA]</scope>
    <source>
        <strain evidence="11">RA15029</strain>
    </source>
</reference>
<protein>
    <recommendedName>
        <fullName evidence="7 8">UDP-N-acetylmuramoylalanine--D-glutamate ligase</fullName>
        <ecNumber evidence="7 8">6.3.2.9</ecNumber>
    </recommendedName>
    <alternativeName>
        <fullName evidence="7">D-glutamic acid-adding enzyme</fullName>
    </alternativeName>
    <alternativeName>
        <fullName evidence="7">UDP-N-acetylmuramoyl-L-alanyl-D-glutamate synthetase</fullName>
    </alternativeName>
</protein>
<dbReference type="Pfam" id="PF21799">
    <property type="entry name" value="MurD-like_N"/>
    <property type="match status" value="1"/>
</dbReference>
<dbReference type="Gene3D" id="3.40.50.720">
    <property type="entry name" value="NAD(P)-binding Rossmann-like Domain"/>
    <property type="match status" value="1"/>
</dbReference>
<keyword evidence="5 7" id="KW-0547">Nucleotide-binding</keyword>
<dbReference type="GO" id="GO:0005737">
    <property type="term" value="C:cytoplasm"/>
    <property type="evidence" value="ECO:0007669"/>
    <property type="project" value="UniProtKB-SubCell"/>
</dbReference>
<evidence type="ECO:0000313" key="11">
    <source>
        <dbReference type="EMBL" id="RDH40251.1"/>
    </source>
</evidence>
<comment type="similarity">
    <text evidence="7">Belongs to the MurCDEF family.</text>
</comment>
<dbReference type="InterPro" id="IPR004101">
    <property type="entry name" value="Mur_ligase_C"/>
</dbReference>
<dbReference type="EC" id="6.3.2.9" evidence="7 8"/>
<evidence type="ECO:0000256" key="5">
    <source>
        <dbReference type="ARBA" id="ARBA00022741"/>
    </source>
</evidence>
<keyword evidence="6 7" id="KW-0067">ATP-binding</keyword>
<feature type="domain" description="Mur ligase C-terminal" evidence="9">
    <location>
        <begin position="312"/>
        <end position="428"/>
    </location>
</feature>
<dbReference type="SUPFAM" id="SSF53244">
    <property type="entry name" value="MurD-like peptide ligases, peptide-binding domain"/>
    <property type="match status" value="1"/>
</dbReference>
<dbReference type="InterPro" id="IPR013221">
    <property type="entry name" value="Mur_ligase_cen"/>
</dbReference>
<evidence type="ECO:0000256" key="4">
    <source>
        <dbReference type="ARBA" id="ARBA00022598"/>
    </source>
</evidence>
<dbReference type="PANTHER" id="PTHR43692">
    <property type="entry name" value="UDP-N-ACETYLMURAMOYLALANINE--D-GLUTAMATE LIGASE"/>
    <property type="match status" value="1"/>
</dbReference>
<keyword evidence="7 8" id="KW-0131">Cell cycle</keyword>
<dbReference type="GO" id="GO:0005524">
    <property type="term" value="F:ATP binding"/>
    <property type="evidence" value="ECO:0007669"/>
    <property type="project" value="UniProtKB-UniRule"/>
</dbReference>
<keyword evidence="12" id="KW-1185">Reference proteome</keyword>
<accession>A0A370CH24</accession>
<dbReference type="Pfam" id="PF08245">
    <property type="entry name" value="Mur_ligase_M"/>
    <property type="match status" value="1"/>
</dbReference>
<dbReference type="SUPFAM" id="SSF51984">
    <property type="entry name" value="MurCD N-terminal domain"/>
    <property type="match status" value="1"/>
</dbReference>
<sequence length="452" mass="48949">MMHASNLSDKRVIIGLGATGLSCARYFNRLQLPFTLMDSRLKPPQLAEFRKEFPNVAIHLGPFNPSLFQAASELIVSPGVDLNNAELSLAIAKNKLKPIGDIELFAQNARAPIIAITGSNAKGTVTSLVGEMITQAKQRVEVGGNIGIPVLDLLNLPVPDFYVLEISSFQLEATYTLRPKVATVLNISPDHLDRHKTLKAYIQAKQRIYHDCEIALWNRQDPNTYPCAKTKKIISFGLDTLQPDSKEFGLQRLSNQTYLAQGGKILLAVDKLAVKGQHNWANALAALAIGQAIQLPLAPMLTALCQFKGLAHRCQWITEQAGITWYNDSKATNVGATLAALNGLGPAISGKIILIAGGLAKGADFSLLHDAAARYVKKLILIGRDAPLLKNALEKSTTVQMVSDLAQAVAVAQQTARAGDTVLLSPACASMDMFKNYEERGDIFIDLVQGIH</sequence>
<feature type="domain" description="Mur ligase central" evidence="10">
    <location>
        <begin position="116"/>
        <end position="289"/>
    </location>
</feature>
<keyword evidence="4 7" id="KW-0436">Ligase</keyword>
<dbReference type="Gene3D" id="3.40.1190.10">
    <property type="entry name" value="Mur-like, catalytic domain"/>
    <property type="match status" value="1"/>
</dbReference>
<evidence type="ECO:0000256" key="6">
    <source>
        <dbReference type="ARBA" id="ARBA00022840"/>
    </source>
</evidence>
<proteinExistence type="inferred from homology"/>
<dbReference type="UniPathway" id="UPA00219"/>
<dbReference type="GO" id="GO:0071555">
    <property type="term" value="P:cell wall organization"/>
    <property type="evidence" value="ECO:0007669"/>
    <property type="project" value="UniProtKB-KW"/>
</dbReference>
<evidence type="ECO:0000256" key="1">
    <source>
        <dbReference type="ARBA" id="ARBA00004496"/>
    </source>
</evidence>
<organism evidence="11 12">
    <name type="scientific">Candidatus Aquirickettsiella gammari</name>
    <dbReference type="NCBI Taxonomy" id="2016198"/>
    <lineage>
        <taxon>Bacteria</taxon>
        <taxon>Pseudomonadati</taxon>
        <taxon>Pseudomonadota</taxon>
        <taxon>Gammaproteobacteria</taxon>
        <taxon>Legionellales</taxon>
        <taxon>Coxiellaceae</taxon>
        <taxon>Candidatus Aquirickettsiella</taxon>
    </lineage>
</organism>
<keyword evidence="7 8" id="KW-0961">Cell wall biogenesis/degradation</keyword>
<dbReference type="InterPro" id="IPR005762">
    <property type="entry name" value="MurD"/>
</dbReference>
<evidence type="ECO:0000259" key="9">
    <source>
        <dbReference type="Pfam" id="PF02875"/>
    </source>
</evidence>
<keyword evidence="7 8" id="KW-0133">Cell shape</keyword>
<evidence type="ECO:0000256" key="3">
    <source>
        <dbReference type="ARBA" id="ARBA00022490"/>
    </source>
</evidence>
<evidence type="ECO:0000313" key="12">
    <source>
        <dbReference type="Proteomes" id="UP000226429"/>
    </source>
</evidence>
<dbReference type="GO" id="GO:0008360">
    <property type="term" value="P:regulation of cell shape"/>
    <property type="evidence" value="ECO:0007669"/>
    <property type="project" value="UniProtKB-KW"/>
</dbReference>
<keyword evidence="7 8" id="KW-0132">Cell division</keyword>
<dbReference type="HAMAP" id="MF_00639">
    <property type="entry name" value="MurD"/>
    <property type="match status" value="1"/>
</dbReference>
<comment type="pathway">
    <text evidence="2 7 8">Cell wall biogenesis; peptidoglycan biosynthesis.</text>
</comment>
<dbReference type="Pfam" id="PF02875">
    <property type="entry name" value="Mur_ligase_C"/>
    <property type="match status" value="1"/>
</dbReference>